<organism evidence="1 2">
    <name type="scientific">Halalkalicoccus tibetensis</name>
    <dbReference type="NCBI Taxonomy" id="175632"/>
    <lineage>
        <taxon>Archaea</taxon>
        <taxon>Methanobacteriati</taxon>
        <taxon>Methanobacteriota</taxon>
        <taxon>Stenosarchaea group</taxon>
        <taxon>Halobacteria</taxon>
        <taxon>Halobacteriales</taxon>
        <taxon>Halococcaceae</taxon>
        <taxon>Halalkalicoccus</taxon>
    </lineage>
</organism>
<accession>A0ABD5VCQ5</accession>
<sequence length="113" mass="12636">MTGGINYHAIHHRRSSLSRRTFPAIRLRDHFSRLLRKATQRTSAVSKEQTVREFSSITGYGAQAQLVEEMLYVGKPGLFERFDLDSKEITAVDELRAEGKTVGLVGTEGGSRV</sequence>
<name>A0ABD5VCQ5_9EURY</name>
<dbReference type="EMBL" id="JBHSXQ010000005">
    <property type="protein sequence ID" value="MFC6906704.1"/>
    <property type="molecule type" value="Genomic_DNA"/>
</dbReference>
<dbReference type="AlphaFoldDB" id="A0ABD5VCQ5"/>
<dbReference type="InterPro" id="IPR023299">
    <property type="entry name" value="ATPase_P-typ_cyto_dom_N"/>
</dbReference>
<proteinExistence type="predicted"/>
<comment type="caution">
    <text evidence="1">The sequence shown here is derived from an EMBL/GenBank/DDBJ whole genome shotgun (WGS) entry which is preliminary data.</text>
</comment>
<dbReference type="RefSeq" id="WP_340605286.1">
    <property type="nucleotide sequence ID" value="NZ_JBBMXV010000005.1"/>
</dbReference>
<evidence type="ECO:0000313" key="2">
    <source>
        <dbReference type="Proteomes" id="UP001596312"/>
    </source>
</evidence>
<dbReference type="Proteomes" id="UP001596312">
    <property type="component" value="Unassembled WGS sequence"/>
</dbReference>
<evidence type="ECO:0000313" key="1">
    <source>
        <dbReference type="EMBL" id="MFC6906704.1"/>
    </source>
</evidence>
<dbReference type="Gene3D" id="3.40.1110.10">
    <property type="entry name" value="Calcium-transporting ATPase, cytoplasmic domain N"/>
    <property type="match status" value="1"/>
</dbReference>
<reference evidence="1 2" key="1">
    <citation type="journal article" date="2019" name="Int. J. Syst. Evol. Microbiol.">
        <title>The Global Catalogue of Microorganisms (GCM) 10K type strain sequencing project: providing services to taxonomists for standard genome sequencing and annotation.</title>
        <authorList>
            <consortium name="The Broad Institute Genomics Platform"/>
            <consortium name="The Broad Institute Genome Sequencing Center for Infectious Disease"/>
            <person name="Wu L."/>
            <person name="Ma J."/>
        </authorList>
    </citation>
    <scope>NUCLEOTIDE SEQUENCE [LARGE SCALE GENOMIC DNA]</scope>
    <source>
        <strain evidence="1 2">CGMCC 1.3240</strain>
    </source>
</reference>
<protein>
    <submittedName>
        <fullName evidence="1">Uncharacterized protein</fullName>
    </submittedName>
</protein>
<gene>
    <name evidence="1" type="ORF">ACFQGH_16025</name>
</gene>
<keyword evidence="2" id="KW-1185">Reference proteome</keyword>